<dbReference type="Proteomes" id="UP000198703">
    <property type="component" value="Unassembled WGS sequence"/>
</dbReference>
<keyword evidence="2" id="KW-0472">Membrane</keyword>
<reference evidence="3 4" key="1">
    <citation type="submission" date="2016-10" db="EMBL/GenBank/DDBJ databases">
        <authorList>
            <person name="de Groot N.N."/>
        </authorList>
    </citation>
    <scope>NUCLEOTIDE SEQUENCE [LARGE SCALE GENOMIC DNA]</scope>
    <source>
        <strain evidence="3 4">DSM 15345</strain>
    </source>
</reference>
<evidence type="ECO:0000313" key="4">
    <source>
        <dbReference type="Proteomes" id="UP000198703"/>
    </source>
</evidence>
<evidence type="ECO:0000256" key="2">
    <source>
        <dbReference type="SAM" id="Phobius"/>
    </source>
</evidence>
<feature type="transmembrane region" description="Helical" evidence="2">
    <location>
        <begin position="72"/>
        <end position="90"/>
    </location>
</feature>
<feature type="transmembrane region" description="Helical" evidence="2">
    <location>
        <begin position="102"/>
        <end position="121"/>
    </location>
</feature>
<organism evidence="3 4">
    <name type="scientific">Rubrimonas cliftonensis</name>
    <dbReference type="NCBI Taxonomy" id="89524"/>
    <lineage>
        <taxon>Bacteria</taxon>
        <taxon>Pseudomonadati</taxon>
        <taxon>Pseudomonadota</taxon>
        <taxon>Alphaproteobacteria</taxon>
        <taxon>Rhodobacterales</taxon>
        <taxon>Paracoccaceae</taxon>
        <taxon>Rubrimonas</taxon>
    </lineage>
</organism>
<protein>
    <submittedName>
        <fullName evidence="3">Uncharacterized protein</fullName>
    </submittedName>
</protein>
<proteinExistence type="predicted"/>
<feature type="compositionally biased region" description="Basic and acidic residues" evidence="1">
    <location>
        <begin position="166"/>
        <end position="176"/>
    </location>
</feature>
<accession>A0A1H3W0V5</accession>
<gene>
    <name evidence="3" type="ORF">SAMN05444370_101454</name>
</gene>
<evidence type="ECO:0000256" key="1">
    <source>
        <dbReference type="SAM" id="MobiDB-lite"/>
    </source>
</evidence>
<dbReference type="AlphaFoldDB" id="A0A1H3W0V5"/>
<dbReference type="EMBL" id="FNQM01000001">
    <property type="protein sequence ID" value="SDZ80775.1"/>
    <property type="molecule type" value="Genomic_DNA"/>
</dbReference>
<evidence type="ECO:0000313" key="3">
    <source>
        <dbReference type="EMBL" id="SDZ80775.1"/>
    </source>
</evidence>
<feature type="region of interest" description="Disordered" evidence="1">
    <location>
        <begin position="146"/>
        <end position="176"/>
    </location>
</feature>
<feature type="transmembrane region" description="Helical" evidence="2">
    <location>
        <begin position="43"/>
        <end position="60"/>
    </location>
</feature>
<dbReference type="RefSeq" id="WP_093247923.1">
    <property type="nucleotide sequence ID" value="NZ_FNQM01000001.1"/>
</dbReference>
<keyword evidence="4" id="KW-1185">Reference proteome</keyword>
<keyword evidence="2" id="KW-0812">Transmembrane</keyword>
<sequence>MMPAQEAARLTQDAARDSRTLAVARDVALDVVGRWGGGRMGRWRWLALGPLTAILAAAAAQDVAAAGGPFDTGGRIATAIVAAALFLNVAAKRLRDMRLGGWGAALALHGALAALTLVGQLHGAAAVAYGLAMFLVPGESARAAYRLTSGGRPRPPDGRSGAAPRLRRDDARGGLE</sequence>
<keyword evidence="2" id="KW-1133">Transmembrane helix</keyword>
<dbReference type="STRING" id="89524.SAMN05444370_101454"/>
<name>A0A1H3W0V5_9RHOB</name>